<feature type="region of interest" description="Disordered" evidence="1">
    <location>
        <begin position="422"/>
        <end position="647"/>
    </location>
</feature>
<proteinExistence type="predicted"/>
<sequence length="647" mass="70774">MSRSGERPGRRPGKAPRQGERWEGRSAYDRGRGRDERNGRYGDRRDDRGGDRGHGGGRRGRDDNEFRRGYGGDRRGGRDDRREYGYRDRDDRNRPGRYRESAGGDRQTGRRDRWDRDDRPRRYFDDREPGRRESGRGREDRVSRDRKARPFTREGYREREEARGLRARYGRAETKPEPAADAKDEVPPVPEGITPKDLDKEVRERLMTLPKGLANLIAVHLVAAERALTEEDPDRAYEHVKVARRFGSRVGVVREAAGIAAYRAGRYAEALNDLRAARRLMGSDDLLPLLADCERGLGRPERALELIRSVEPERIGRAVRIELAIVESGARRDLGQKEAAVVTLQRVPELRDTEQRPWSARLAFAYADALADAGKTEAAIEWFAKAMMFDEYGETDAAVRYAELTGTDVPSYEIEDIEEDFDDLEAGDDVRPPAPPARTDRAATEAQGDAADEKAAAPAGRDDAQHEPEHGPARRDAEAALAERAPQPDDDAEDKEPTGHEPEDAADESPAPEPGDAAVRPEPSVEPADTAARTDTVESGEAGDARSPEDAADAPTEPTAGRTESVAPAQLDDEPGLFEETDEPLDLDAEGPSEPGSGGDAAGQSPDASVNGTAKGTDDDVVPADAAAPAPAAEEAPAASVPVRNEA</sequence>
<dbReference type="RefSeq" id="WP_189136305.1">
    <property type="nucleotide sequence ID" value="NZ_BMPV01000011.1"/>
</dbReference>
<evidence type="ECO:0000313" key="3">
    <source>
        <dbReference type="Proteomes" id="UP000319213"/>
    </source>
</evidence>
<accession>A0A543IXG2</accession>
<feature type="compositionally biased region" description="Acidic residues" evidence="1">
    <location>
        <begin position="571"/>
        <end position="591"/>
    </location>
</feature>
<dbReference type="AlphaFoldDB" id="A0A543IXG2"/>
<comment type="caution">
    <text evidence="2">The sequence shown here is derived from an EMBL/GenBank/DDBJ whole genome shotgun (WGS) entry which is preliminary data.</text>
</comment>
<evidence type="ECO:0000313" key="2">
    <source>
        <dbReference type="EMBL" id="TQM75264.1"/>
    </source>
</evidence>
<name>A0A543IXG2_9ACTN</name>
<feature type="compositionally biased region" description="Low complexity" evidence="1">
    <location>
        <begin position="623"/>
        <end position="639"/>
    </location>
</feature>
<reference evidence="2 3" key="1">
    <citation type="submission" date="2019-06" db="EMBL/GenBank/DDBJ databases">
        <title>Sequencing the genomes of 1000 actinobacteria strains.</title>
        <authorList>
            <person name="Klenk H.-P."/>
        </authorList>
    </citation>
    <scope>NUCLEOTIDE SEQUENCE [LARGE SCALE GENOMIC DNA]</scope>
    <source>
        <strain evidence="2 3">DSM 43186</strain>
    </source>
</reference>
<dbReference type="Gene3D" id="1.25.40.10">
    <property type="entry name" value="Tetratricopeptide repeat domain"/>
    <property type="match status" value="1"/>
</dbReference>
<organism evidence="2 3">
    <name type="scientific">Thermopolyspora flexuosa</name>
    <dbReference type="NCBI Taxonomy" id="103836"/>
    <lineage>
        <taxon>Bacteria</taxon>
        <taxon>Bacillati</taxon>
        <taxon>Actinomycetota</taxon>
        <taxon>Actinomycetes</taxon>
        <taxon>Streptosporangiales</taxon>
        <taxon>Streptosporangiaceae</taxon>
        <taxon>Thermopolyspora</taxon>
    </lineage>
</organism>
<feature type="compositionally biased region" description="Basic and acidic residues" evidence="1">
    <location>
        <begin position="151"/>
        <end position="186"/>
    </location>
</feature>
<feature type="region of interest" description="Disordered" evidence="1">
    <location>
        <begin position="1"/>
        <end position="195"/>
    </location>
</feature>
<dbReference type="EMBL" id="VFPQ01000001">
    <property type="protein sequence ID" value="TQM75264.1"/>
    <property type="molecule type" value="Genomic_DNA"/>
</dbReference>
<keyword evidence="3" id="KW-1185">Reference proteome</keyword>
<dbReference type="Proteomes" id="UP000319213">
    <property type="component" value="Unassembled WGS sequence"/>
</dbReference>
<gene>
    <name evidence="2" type="ORF">FHX40_1969</name>
</gene>
<feature type="compositionally biased region" description="Basic and acidic residues" evidence="1">
    <location>
        <begin position="17"/>
        <end position="145"/>
    </location>
</feature>
<protein>
    <recommendedName>
        <fullName evidence="4">Tetratricopeptide repeat protein</fullName>
    </recommendedName>
</protein>
<evidence type="ECO:0008006" key="4">
    <source>
        <dbReference type="Google" id="ProtNLM"/>
    </source>
</evidence>
<dbReference type="SUPFAM" id="SSF48452">
    <property type="entry name" value="TPR-like"/>
    <property type="match status" value="1"/>
</dbReference>
<dbReference type="InterPro" id="IPR011990">
    <property type="entry name" value="TPR-like_helical_dom_sf"/>
</dbReference>
<feature type="compositionally biased region" description="Basic and acidic residues" evidence="1">
    <location>
        <begin position="451"/>
        <end position="478"/>
    </location>
</feature>
<evidence type="ECO:0000256" key="1">
    <source>
        <dbReference type="SAM" id="MobiDB-lite"/>
    </source>
</evidence>